<dbReference type="OrthoDB" id="4846903at2"/>
<accession>A0A2T0VTQ7</accession>
<dbReference type="AlphaFoldDB" id="A0A2T0VTQ7"/>
<sequence length="574" mass="62684">MTTKQTIVTTNDSPLFQVSASFVQHSLPGLSAGKYTVTAQQKIDDDEGASVTNGALPVVSHSFGVEGDKYTLPTRFIHSIYPAAGAQGEFSTALPQIVLKNAVKLPWIRTPYYHQEPQIRTHAYPTTNPTGKYDDDKASWLFIMVLSASDFDGTMPRQMVKKGTVADLIPDTMTVRSLGKAAPGKMPATKGYSSFSYVFESGETQPAGTELDPGVGYDGTDPISFIDIPVGLFAKLAPTIQDLRMMSHVRSVRMDNKALADSDVIDPEGEYAVMMANRLPQSLPTSELDNPTPGENPKGANAAMVVSLEYLECALRGYADTSYFKSTIQTNPKGFVRLVVLTKWEFTSYQDTSFEFVTLLEHLNERVPDEDDPESTPLDDPLMRLPNPPSYSQPTPAENTVQTMLSLGYVPMNHLTRVPDVTANGAEPIQTVSWYRGPLAPFVVPADADGPLGGGVQNSTVAHMVYSADALLKFDPDVGLYDTSYAAAWQLGRLMALNDQSFSTAYYQWQRSRVYSLRAAYEMDSVTQPFAPQREVSFALHELTKTRSGLPTDTLLQSAVSSLVMAAQTGGDNE</sequence>
<gene>
    <name evidence="1" type="ORF">CLV80_11616</name>
</gene>
<dbReference type="EMBL" id="PVTP01000016">
    <property type="protein sequence ID" value="PRY74634.1"/>
    <property type="molecule type" value="Genomic_DNA"/>
</dbReference>
<evidence type="ECO:0000313" key="1">
    <source>
        <dbReference type="EMBL" id="PRY74634.1"/>
    </source>
</evidence>
<comment type="caution">
    <text evidence="1">The sequence shown here is derived from an EMBL/GenBank/DDBJ whole genome shotgun (WGS) entry which is preliminary data.</text>
</comment>
<name>A0A2T0VTQ7_9RHOB</name>
<proteinExistence type="predicted"/>
<dbReference type="Proteomes" id="UP000238007">
    <property type="component" value="Unassembled WGS sequence"/>
</dbReference>
<keyword evidence="2" id="KW-1185">Reference proteome</keyword>
<dbReference type="RefSeq" id="WP_106359199.1">
    <property type="nucleotide sequence ID" value="NZ_PVTP01000016.1"/>
</dbReference>
<evidence type="ECO:0000313" key="2">
    <source>
        <dbReference type="Proteomes" id="UP000238007"/>
    </source>
</evidence>
<protein>
    <submittedName>
        <fullName evidence="1">Uncharacterized protein</fullName>
    </submittedName>
</protein>
<reference evidence="1 2" key="1">
    <citation type="submission" date="2018-03" db="EMBL/GenBank/DDBJ databases">
        <title>Genomic Encyclopedia of Archaeal and Bacterial Type Strains, Phase II (KMG-II): from individual species to whole genera.</title>
        <authorList>
            <person name="Goeker M."/>
        </authorList>
    </citation>
    <scope>NUCLEOTIDE SEQUENCE [LARGE SCALE GENOMIC DNA]</scope>
    <source>
        <strain evidence="1 2">DSM 101533</strain>
    </source>
</reference>
<organism evidence="1 2">
    <name type="scientific">Yoonia maritima</name>
    <dbReference type="NCBI Taxonomy" id="1435347"/>
    <lineage>
        <taxon>Bacteria</taxon>
        <taxon>Pseudomonadati</taxon>
        <taxon>Pseudomonadota</taxon>
        <taxon>Alphaproteobacteria</taxon>
        <taxon>Rhodobacterales</taxon>
        <taxon>Paracoccaceae</taxon>
        <taxon>Yoonia</taxon>
    </lineage>
</organism>